<dbReference type="Proteomes" id="UP001139238">
    <property type="component" value="Unassembled WGS sequence"/>
</dbReference>
<dbReference type="PANTHER" id="PTHR31793">
    <property type="entry name" value="4-HYDROXYBENZOYL-COA THIOESTERASE FAMILY MEMBER"/>
    <property type="match status" value="1"/>
</dbReference>
<evidence type="ECO:0000313" key="4">
    <source>
        <dbReference type="Proteomes" id="UP001139238"/>
    </source>
</evidence>
<evidence type="ECO:0000313" key="3">
    <source>
        <dbReference type="EMBL" id="MCG8147263.1"/>
    </source>
</evidence>
<dbReference type="InterPro" id="IPR050563">
    <property type="entry name" value="4-hydroxybenzoyl-CoA_TE"/>
</dbReference>
<evidence type="ECO:0000256" key="1">
    <source>
        <dbReference type="ARBA" id="ARBA00005953"/>
    </source>
</evidence>
<dbReference type="InterPro" id="IPR006684">
    <property type="entry name" value="YbgC/YbaW"/>
</dbReference>
<comment type="similarity">
    <text evidence="1">Belongs to the 4-hydroxybenzoyl-CoA thioesterase family.</text>
</comment>
<dbReference type="PIRSF" id="PIRSF003230">
    <property type="entry name" value="YbgC"/>
    <property type="match status" value="1"/>
</dbReference>
<dbReference type="Gene3D" id="3.10.129.10">
    <property type="entry name" value="Hotdog Thioesterase"/>
    <property type="match status" value="1"/>
</dbReference>
<dbReference type="CDD" id="cd00586">
    <property type="entry name" value="4HBT"/>
    <property type="match status" value="1"/>
</dbReference>
<evidence type="ECO:0000256" key="2">
    <source>
        <dbReference type="ARBA" id="ARBA00022801"/>
    </source>
</evidence>
<dbReference type="InterPro" id="IPR029069">
    <property type="entry name" value="HotDog_dom_sf"/>
</dbReference>
<dbReference type="AlphaFoldDB" id="A0A9X1UQP5"/>
<keyword evidence="2" id="KW-0378">Hydrolase</keyword>
<reference evidence="3" key="1">
    <citation type="submission" date="2021-08" db="EMBL/GenBank/DDBJ databases">
        <title>Complete genome sequence of Moraxella sp strain PS-22.</title>
        <authorList>
            <person name="Das S.K."/>
        </authorList>
    </citation>
    <scope>NUCLEOTIDE SEQUENCE</scope>
    <source>
        <strain evidence="3">PS-22</strain>
    </source>
</reference>
<name>A0A9X1UQP5_9GAMM</name>
<proteinExistence type="inferred from homology"/>
<dbReference type="RefSeq" id="WP_239741784.1">
    <property type="nucleotide sequence ID" value="NZ_JACSYB010000001.1"/>
</dbReference>
<protein>
    <submittedName>
        <fullName evidence="3">Thioesterase family protein</fullName>
    </submittedName>
</protein>
<gene>
    <name evidence="3" type="ORF">H9W84_03865</name>
</gene>
<dbReference type="Pfam" id="PF13279">
    <property type="entry name" value="4HBT_2"/>
    <property type="match status" value="1"/>
</dbReference>
<accession>A0A9X1UQP5</accession>
<comment type="caution">
    <text evidence="3">The sequence shown here is derived from an EMBL/GenBank/DDBJ whole genome shotgun (WGS) entry which is preliminary data.</text>
</comment>
<sequence length="173" mass="19708">MTQLQNQPHTQSSTQPVYANQYRIYLEDTDAGGIVYHANHLKLFERCRRDWLRALGMTSYFYQAHSAEAVSQDVTHQSDSGKPDIQFVVNQANIRYVRPILLDSEVTVVIETADCKSASLQLEQRIYDSHQQLLSQAEISIVCVATSKDEKGQTQVRPTRLPKAFVQLLQLAR</sequence>
<dbReference type="GO" id="GO:0047617">
    <property type="term" value="F:fatty acyl-CoA hydrolase activity"/>
    <property type="evidence" value="ECO:0007669"/>
    <property type="project" value="TreeGrafter"/>
</dbReference>
<dbReference type="PANTHER" id="PTHR31793:SF37">
    <property type="entry name" value="ACYL-COA THIOESTER HYDROLASE YBGC"/>
    <property type="match status" value="1"/>
</dbReference>
<keyword evidence="4" id="KW-1185">Reference proteome</keyword>
<dbReference type="EMBL" id="JACSYB010000001">
    <property type="protein sequence ID" value="MCG8147263.1"/>
    <property type="molecule type" value="Genomic_DNA"/>
</dbReference>
<organism evidence="3 4">
    <name type="scientific">Moraxella tetraodonis</name>
    <dbReference type="NCBI Taxonomy" id="2767221"/>
    <lineage>
        <taxon>Bacteria</taxon>
        <taxon>Pseudomonadati</taxon>
        <taxon>Pseudomonadota</taxon>
        <taxon>Gammaproteobacteria</taxon>
        <taxon>Moraxellales</taxon>
        <taxon>Moraxellaceae</taxon>
        <taxon>Moraxella</taxon>
    </lineage>
</organism>
<dbReference type="SUPFAM" id="SSF54637">
    <property type="entry name" value="Thioesterase/thiol ester dehydrase-isomerase"/>
    <property type="match status" value="1"/>
</dbReference>